<organism evidence="1 2">
    <name type="scientific">Vibrio anguillarum</name>
    <name type="common">Listonella anguillarum</name>
    <dbReference type="NCBI Taxonomy" id="55601"/>
    <lineage>
        <taxon>Bacteria</taxon>
        <taxon>Pseudomonadati</taxon>
        <taxon>Pseudomonadota</taxon>
        <taxon>Gammaproteobacteria</taxon>
        <taxon>Vibrionales</taxon>
        <taxon>Vibrionaceae</taxon>
        <taxon>Vibrio</taxon>
    </lineage>
</organism>
<keyword evidence="1" id="KW-0808">Transferase</keyword>
<dbReference type="EMBL" id="RDPI01000722">
    <property type="protein sequence ID" value="MBF4376337.1"/>
    <property type="molecule type" value="Genomic_DNA"/>
</dbReference>
<keyword evidence="1" id="KW-0418">Kinase</keyword>
<name>A0ABR9ZD31_VIBAN</name>
<gene>
    <name evidence="1" type="ORF">EAY46_25475</name>
</gene>
<sequence length="29" mass="3301">KRSFEKEVVKSSIITKYGSVDILCNTARQ</sequence>
<accession>A0ABR9ZD31</accession>
<reference evidence="1 2" key="1">
    <citation type="journal article" date="2021" name="PeerJ">
        <title>Analysis of 44 Vibrio anguillarum genomes reveals high genetic diversity.</title>
        <authorList>
            <person name="Hansen M.J."/>
            <person name="Dalsgaard I."/>
        </authorList>
    </citation>
    <scope>NUCLEOTIDE SEQUENCE [LARGE SCALE GENOMIC DNA]</scope>
    <source>
        <strain evidence="1 2">040915-1/1B</strain>
    </source>
</reference>
<feature type="non-terminal residue" evidence="1">
    <location>
        <position position="1"/>
    </location>
</feature>
<dbReference type="GO" id="GO:0016301">
    <property type="term" value="F:kinase activity"/>
    <property type="evidence" value="ECO:0007669"/>
    <property type="project" value="UniProtKB-KW"/>
</dbReference>
<keyword evidence="2" id="KW-1185">Reference proteome</keyword>
<dbReference type="Proteomes" id="UP000726136">
    <property type="component" value="Unassembled WGS sequence"/>
</dbReference>
<comment type="caution">
    <text evidence="1">The sequence shown here is derived from an EMBL/GenBank/DDBJ whole genome shotgun (WGS) entry which is preliminary data.</text>
</comment>
<protein>
    <submittedName>
        <fullName evidence="1">3-deoxy-D-manno-octulosonic acid kinase</fullName>
    </submittedName>
</protein>
<proteinExistence type="predicted"/>
<evidence type="ECO:0000313" key="2">
    <source>
        <dbReference type="Proteomes" id="UP000726136"/>
    </source>
</evidence>
<evidence type="ECO:0000313" key="1">
    <source>
        <dbReference type="EMBL" id="MBF4376337.1"/>
    </source>
</evidence>